<feature type="compositionally biased region" description="Basic and acidic residues" evidence="1">
    <location>
        <begin position="223"/>
        <end position="234"/>
    </location>
</feature>
<sequence>MAARKPRLRRQQNSYEEEQRRLRASFTIEGHRRAPSLGTAGAQDTIFHSMDRPTGRASHQYSSNRSLASSEYFGWSPTVSCYHLSWSSCVGNEHHVPTVTAALEGNDISRLQDVREEIERGNLSAFGPQTDEVFRRLDNLRQQQQALSLKLQEFDMQLTERLEEDDGSVDEGRQTFESFEHRAGPSGDELMGDLHKLASSLRDFGQFTVTTAPSHRPSIDMTRPSDELNNDRASPRMLRRGASQPSIGEIGRSQPLQHQFLREDETHVSMPDMHSDISP</sequence>
<feature type="region of interest" description="Disordered" evidence="1">
    <location>
        <begin position="210"/>
        <end position="256"/>
    </location>
</feature>
<dbReference type="InParanoid" id="A9UTU1"/>
<dbReference type="AlphaFoldDB" id="A9UTU1"/>
<dbReference type="GeneID" id="5889083"/>
<organism evidence="2 3">
    <name type="scientific">Monosiga brevicollis</name>
    <name type="common">Choanoflagellate</name>
    <dbReference type="NCBI Taxonomy" id="81824"/>
    <lineage>
        <taxon>Eukaryota</taxon>
        <taxon>Choanoflagellata</taxon>
        <taxon>Craspedida</taxon>
        <taxon>Salpingoecidae</taxon>
        <taxon>Monosiga</taxon>
    </lineage>
</organism>
<name>A9UTU1_MONBE</name>
<dbReference type="EMBL" id="CH991545">
    <property type="protein sequence ID" value="EDQ91552.1"/>
    <property type="molecule type" value="Genomic_DNA"/>
</dbReference>
<evidence type="ECO:0000313" key="3">
    <source>
        <dbReference type="Proteomes" id="UP000001357"/>
    </source>
</evidence>
<dbReference type="RefSeq" id="XP_001743974.1">
    <property type="nucleotide sequence ID" value="XM_001743922.1"/>
</dbReference>
<dbReference type="KEGG" id="mbr:MONBRDRAFT_23568"/>
<proteinExistence type="predicted"/>
<evidence type="ECO:0000256" key="1">
    <source>
        <dbReference type="SAM" id="MobiDB-lite"/>
    </source>
</evidence>
<protein>
    <submittedName>
        <fullName evidence="2">Uncharacterized protein</fullName>
    </submittedName>
</protein>
<dbReference type="Proteomes" id="UP000001357">
    <property type="component" value="Unassembled WGS sequence"/>
</dbReference>
<gene>
    <name evidence="2" type="ORF">MONBRDRAFT_23568</name>
</gene>
<accession>A9UTU1</accession>
<evidence type="ECO:0000313" key="2">
    <source>
        <dbReference type="EMBL" id="EDQ91552.1"/>
    </source>
</evidence>
<keyword evidence="3" id="KW-1185">Reference proteome</keyword>
<reference evidence="2 3" key="1">
    <citation type="journal article" date="2008" name="Nature">
        <title>The genome of the choanoflagellate Monosiga brevicollis and the origin of metazoans.</title>
        <authorList>
            <consortium name="JGI Sequencing"/>
            <person name="King N."/>
            <person name="Westbrook M.J."/>
            <person name="Young S.L."/>
            <person name="Kuo A."/>
            <person name="Abedin M."/>
            <person name="Chapman J."/>
            <person name="Fairclough S."/>
            <person name="Hellsten U."/>
            <person name="Isogai Y."/>
            <person name="Letunic I."/>
            <person name="Marr M."/>
            <person name="Pincus D."/>
            <person name="Putnam N."/>
            <person name="Rokas A."/>
            <person name="Wright K.J."/>
            <person name="Zuzow R."/>
            <person name="Dirks W."/>
            <person name="Good M."/>
            <person name="Goodstein D."/>
            <person name="Lemons D."/>
            <person name="Li W."/>
            <person name="Lyons J.B."/>
            <person name="Morris A."/>
            <person name="Nichols S."/>
            <person name="Richter D.J."/>
            <person name="Salamov A."/>
            <person name="Bork P."/>
            <person name="Lim W.A."/>
            <person name="Manning G."/>
            <person name="Miller W.T."/>
            <person name="McGinnis W."/>
            <person name="Shapiro H."/>
            <person name="Tjian R."/>
            <person name="Grigoriev I.V."/>
            <person name="Rokhsar D."/>
        </authorList>
    </citation>
    <scope>NUCLEOTIDE SEQUENCE [LARGE SCALE GENOMIC DNA]</scope>
    <source>
        <strain evidence="3">MX1 / ATCC 50154</strain>
    </source>
</reference>